<dbReference type="STRING" id="290052.ASU35_12885"/>
<reference evidence="6 7" key="1">
    <citation type="submission" date="2015-11" db="EMBL/GenBank/DDBJ databases">
        <title>Butyribacter intestini gen. nov., sp. nov., a butyric acid-producing bacterium of the family Lachnospiraceae isolated from the human faeces.</title>
        <authorList>
            <person name="Zou Y."/>
            <person name="Xue W."/>
            <person name="Luo G."/>
            <person name="Lv M."/>
        </authorList>
    </citation>
    <scope>NUCLEOTIDE SEQUENCE [LARGE SCALE GENOMIC DNA]</scope>
    <source>
        <strain evidence="6 7">ACET-33324</strain>
    </source>
</reference>
<dbReference type="SUPFAM" id="SSF46955">
    <property type="entry name" value="Putative DNA-binding domain"/>
    <property type="match status" value="1"/>
</dbReference>
<dbReference type="EMBL" id="LNAM01000172">
    <property type="protein sequence ID" value="KSV58445.1"/>
    <property type="molecule type" value="Genomic_DNA"/>
</dbReference>
<dbReference type="PANTHER" id="PTHR30204:SF69">
    <property type="entry name" value="MERR-FAMILY TRANSCRIPTIONAL REGULATOR"/>
    <property type="match status" value="1"/>
</dbReference>
<proteinExistence type="predicted"/>
<keyword evidence="7" id="KW-1185">Reference proteome</keyword>
<comment type="caution">
    <text evidence="6">The sequence shown here is derived from an EMBL/GenBank/DDBJ whole genome shotgun (WGS) entry which is preliminary data.</text>
</comment>
<keyword evidence="3" id="KW-0238">DNA-binding</keyword>
<evidence type="ECO:0000313" key="6">
    <source>
        <dbReference type="EMBL" id="KSV58445.1"/>
    </source>
</evidence>
<evidence type="ECO:0000256" key="2">
    <source>
        <dbReference type="ARBA" id="ARBA00023015"/>
    </source>
</evidence>
<dbReference type="GO" id="GO:0003677">
    <property type="term" value="F:DNA binding"/>
    <property type="evidence" value="ECO:0007669"/>
    <property type="project" value="UniProtKB-KW"/>
</dbReference>
<keyword evidence="2" id="KW-0805">Transcription regulation</keyword>
<evidence type="ECO:0000259" key="5">
    <source>
        <dbReference type="PROSITE" id="PS50937"/>
    </source>
</evidence>
<name>A0A0V8QCX8_9FIRM</name>
<dbReference type="Pfam" id="PF13411">
    <property type="entry name" value="MerR_1"/>
    <property type="match status" value="1"/>
</dbReference>
<dbReference type="SMART" id="SM00422">
    <property type="entry name" value="HTH_MERR"/>
    <property type="match status" value="1"/>
</dbReference>
<dbReference type="PROSITE" id="PS50937">
    <property type="entry name" value="HTH_MERR_2"/>
    <property type="match status" value="1"/>
</dbReference>
<sequence length="198" mass="23504">MNEVRYMISDAAKLLDVEAHALRYWEEELDLKIPRNEMGHRYYREKEIKMLEKIKDLKDKGYQLRAIKMEIEEMETKGEKVRPLALVKKEGKELEADHGIGDLSPAEKMQQFREIMGEIIEQAIRNNNDELCQNVGEVVSSQVLKEMDYLARDKDEKDEERFRRLDEVIREIQKSRQEAAAADMVKLKEKKKKGFFRR</sequence>
<organism evidence="6 7">
    <name type="scientific">Acetivibrio ethanolgignens</name>
    <dbReference type="NCBI Taxonomy" id="290052"/>
    <lineage>
        <taxon>Bacteria</taxon>
        <taxon>Bacillati</taxon>
        <taxon>Bacillota</taxon>
        <taxon>Clostridia</taxon>
        <taxon>Eubacteriales</taxon>
        <taxon>Oscillospiraceae</taxon>
        <taxon>Acetivibrio</taxon>
    </lineage>
</organism>
<dbReference type="PANTHER" id="PTHR30204">
    <property type="entry name" value="REDOX-CYCLING DRUG-SENSING TRANSCRIPTIONAL ACTIVATOR SOXR"/>
    <property type="match status" value="1"/>
</dbReference>
<evidence type="ECO:0000256" key="3">
    <source>
        <dbReference type="ARBA" id="ARBA00023125"/>
    </source>
</evidence>
<dbReference type="OrthoDB" id="9811174at2"/>
<protein>
    <recommendedName>
        <fullName evidence="5">HTH merR-type domain-containing protein</fullName>
    </recommendedName>
</protein>
<keyword evidence="4" id="KW-0804">Transcription</keyword>
<accession>A0A0V8QCX8</accession>
<feature type="domain" description="HTH merR-type" evidence="5">
    <location>
        <begin position="5"/>
        <end position="73"/>
    </location>
</feature>
<dbReference type="InterPro" id="IPR009061">
    <property type="entry name" value="DNA-bd_dom_put_sf"/>
</dbReference>
<evidence type="ECO:0000256" key="4">
    <source>
        <dbReference type="ARBA" id="ARBA00023163"/>
    </source>
</evidence>
<dbReference type="RefSeq" id="WP_058353303.1">
    <property type="nucleotide sequence ID" value="NZ_CABMMD010000172.1"/>
</dbReference>
<dbReference type="InterPro" id="IPR000551">
    <property type="entry name" value="MerR-type_HTH_dom"/>
</dbReference>
<gene>
    <name evidence="6" type="ORF">ASU35_12885</name>
</gene>
<dbReference type="InterPro" id="IPR047057">
    <property type="entry name" value="MerR_fam"/>
</dbReference>
<dbReference type="AlphaFoldDB" id="A0A0V8QCX8"/>
<dbReference type="GO" id="GO:0003700">
    <property type="term" value="F:DNA-binding transcription factor activity"/>
    <property type="evidence" value="ECO:0007669"/>
    <property type="project" value="InterPro"/>
</dbReference>
<evidence type="ECO:0000256" key="1">
    <source>
        <dbReference type="ARBA" id="ARBA00022491"/>
    </source>
</evidence>
<dbReference type="Proteomes" id="UP000054874">
    <property type="component" value="Unassembled WGS sequence"/>
</dbReference>
<keyword evidence="1" id="KW-0678">Repressor</keyword>
<evidence type="ECO:0000313" key="7">
    <source>
        <dbReference type="Proteomes" id="UP000054874"/>
    </source>
</evidence>
<dbReference type="Gene3D" id="1.10.1660.10">
    <property type="match status" value="1"/>
</dbReference>